<dbReference type="Pfam" id="PF04003">
    <property type="entry name" value="Utp12"/>
    <property type="match status" value="1"/>
</dbReference>
<keyword evidence="6" id="KW-1185">Reference proteome</keyword>
<dbReference type="GO" id="GO:0000462">
    <property type="term" value="P:maturation of SSU-rRNA from tricistronic rRNA transcript (SSU-rRNA, 5.8S rRNA, LSU-rRNA)"/>
    <property type="evidence" value="ECO:0007669"/>
    <property type="project" value="TreeGrafter"/>
</dbReference>
<comment type="similarity">
    <text evidence="3">Belongs to the UTP5 family.</text>
</comment>
<comment type="subcellular location">
    <subcellularLocation>
        <location evidence="1">Nucleus</location>
    </subcellularLocation>
</comment>
<dbReference type="AlphaFoldDB" id="A0A4P9ZDE4"/>
<feature type="domain" description="Small-subunit processome Utp12" evidence="4">
    <location>
        <begin position="419"/>
        <end position="524"/>
    </location>
</feature>
<accession>A0A4P9ZDE4</accession>
<evidence type="ECO:0000259" key="4">
    <source>
        <dbReference type="Pfam" id="PF04003"/>
    </source>
</evidence>
<sequence length="594" mass="64829">MASPYNLVDASGRFVANFILKKGRNELQIYHFSASSSPSSSHIIDETKTRRHETTHAIVNATWLNEHVVSKSLRESAKRKAAADTDTAPDTRKSETGAAALLAVAVASGDIHVFLPHAEVAVAKIQPPAPVVALTQSSTENCVWVLTETRSLVEINVLDSSNGRTVSFAKTDKDAGTLRFSASHKKPTGGAGSERLLVASTRLYLVDGAHARKPVLVEFADGDEDDRTQPIACLAPLFGDELSVLATRANCSTVALYDLEDAVKKPSVFSCPSRQIRGVRALSESLVAVFTDTGTELVAVRDDVLYGRVGTVRTNFKQINFVDMVVSAAHGVVGIWYDGNEPRFVRVAADAEIDGEVQVDISYHPLADGRAEDGAPDILFMAEDNDSDPDAPDRNLAAADLFPFLRDRLTAAHASPRDVFRLCCRNNNEATIKDTIRLFSHSEQGAAMMGTLFQTVAREVARDPMRHTPLALWLKWLLLAHGGYISRQHDQEETLRALKESFLQGMDMMPKLLALQGRLQLLKSQADLRNKTNQLALDEDEDDDLAGLEDVGMVTKNNITAFDDSVMYANGENDDFEVEAGEVVNENGEPDAEN</sequence>
<evidence type="ECO:0000313" key="5">
    <source>
        <dbReference type="EMBL" id="RKP30945.1"/>
    </source>
</evidence>
<dbReference type="InterPro" id="IPR052414">
    <property type="entry name" value="U3_snoRNA-assoc_WDR"/>
</dbReference>
<evidence type="ECO:0000313" key="6">
    <source>
        <dbReference type="Proteomes" id="UP000268321"/>
    </source>
</evidence>
<organism evidence="5 6">
    <name type="scientific">Metschnikowia bicuspidata</name>
    <dbReference type="NCBI Taxonomy" id="27322"/>
    <lineage>
        <taxon>Eukaryota</taxon>
        <taxon>Fungi</taxon>
        <taxon>Dikarya</taxon>
        <taxon>Ascomycota</taxon>
        <taxon>Saccharomycotina</taxon>
        <taxon>Pichiomycetes</taxon>
        <taxon>Metschnikowiaceae</taxon>
        <taxon>Metschnikowia</taxon>
    </lineage>
</organism>
<keyword evidence="2" id="KW-0539">Nucleus</keyword>
<dbReference type="OrthoDB" id="30195at2759"/>
<evidence type="ECO:0000256" key="3">
    <source>
        <dbReference type="ARBA" id="ARBA00038335"/>
    </source>
</evidence>
<evidence type="ECO:0000256" key="1">
    <source>
        <dbReference type="ARBA" id="ARBA00004123"/>
    </source>
</evidence>
<reference evidence="6" key="1">
    <citation type="journal article" date="2018" name="Nat. Microbiol.">
        <title>Leveraging single-cell genomics to expand the fungal tree of life.</title>
        <authorList>
            <person name="Ahrendt S.R."/>
            <person name="Quandt C.A."/>
            <person name="Ciobanu D."/>
            <person name="Clum A."/>
            <person name="Salamov A."/>
            <person name="Andreopoulos B."/>
            <person name="Cheng J.F."/>
            <person name="Woyke T."/>
            <person name="Pelin A."/>
            <person name="Henrissat B."/>
            <person name="Reynolds N.K."/>
            <person name="Benny G.L."/>
            <person name="Smith M.E."/>
            <person name="James T.Y."/>
            <person name="Grigoriev I.V."/>
        </authorList>
    </citation>
    <scope>NUCLEOTIDE SEQUENCE [LARGE SCALE GENOMIC DNA]</scope>
    <source>
        <strain evidence="6">Baker2002</strain>
    </source>
</reference>
<dbReference type="PANTHER" id="PTHR44267">
    <property type="entry name" value="WD REPEAT-CONTAINING PROTEIN 43"/>
    <property type="match status" value="1"/>
</dbReference>
<protein>
    <recommendedName>
        <fullName evidence="4">Small-subunit processome Utp12 domain-containing protein</fullName>
    </recommendedName>
</protein>
<dbReference type="EMBL" id="ML004449">
    <property type="protein sequence ID" value="RKP30945.1"/>
    <property type="molecule type" value="Genomic_DNA"/>
</dbReference>
<proteinExistence type="inferred from homology"/>
<dbReference type="PANTHER" id="PTHR44267:SF1">
    <property type="entry name" value="WD REPEAT-CONTAINING PROTEIN 43"/>
    <property type="match status" value="1"/>
</dbReference>
<evidence type="ECO:0000256" key="2">
    <source>
        <dbReference type="ARBA" id="ARBA00023242"/>
    </source>
</evidence>
<dbReference type="InterPro" id="IPR007148">
    <property type="entry name" value="SSU_processome_Utp12"/>
</dbReference>
<dbReference type="GO" id="GO:0005730">
    <property type="term" value="C:nucleolus"/>
    <property type="evidence" value="ECO:0007669"/>
    <property type="project" value="TreeGrafter"/>
</dbReference>
<dbReference type="Proteomes" id="UP000268321">
    <property type="component" value="Unassembled WGS sequence"/>
</dbReference>
<gene>
    <name evidence="5" type="ORF">METBISCDRAFT_15058</name>
</gene>
<name>A0A4P9ZDE4_9ASCO</name>